<reference evidence="1 2" key="2">
    <citation type="submission" date="2020-04" db="EMBL/GenBank/DDBJ databases">
        <authorList>
            <person name="Fomenkov A."/>
            <person name="Anton B.P."/>
            <person name="Roberts R.J."/>
        </authorList>
    </citation>
    <scope>NUCLEOTIDE SEQUENCE [LARGE SCALE GENOMIC DNA]</scope>
    <source>
        <strain evidence="1 2">NEB122</strain>
    </source>
</reference>
<proteinExistence type="predicted"/>
<evidence type="ECO:0000313" key="1">
    <source>
        <dbReference type="EMBL" id="QJD69785.1"/>
    </source>
</evidence>
<dbReference type="EMBL" id="CP051651">
    <property type="protein sequence ID" value="QJD69785.1"/>
    <property type="molecule type" value="Genomic_DNA"/>
</dbReference>
<protein>
    <submittedName>
        <fullName evidence="1">Uncharacterized protein</fullName>
    </submittedName>
</protein>
<dbReference type="AlphaFoldDB" id="A0A7Z2VE36"/>
<accession>A0A7Z2VE36</accession>
<gene>
    <name evidence="1" type="ORF">HG421_20240</name>
</gene>
<sequence>MQLTNFFVMDFNGDVIEADATGHHVAFCCFNCFHPFIANALEGQRGSDEEHLAFCKGCNTGYFLDVRPATEKLYVHNADNIGTSFDLSALDP</sequence>
<reference evidence="1 2" key="1">
    <citation type="submission" date="2020-04" db="EMBL/GenBank/DDBJ databases">
        <title>Genome-Wide Identification of 5-Methylcytosine Sites in Bacterial Genomes By High-Throughput Sequencing of MspJI Restriction Fragments.</title>
        <authorList>
            <person name="Wu V."/>
        </authorList>
    </citation>
    <scope>NUCLEOTIDE SEQUENCE [LARGE SCALE GENOMIC DNA]</scope>
    <source>
        <strain evidence="1 2">NEB122</strain>
    </source>
</reference>
<name>A0A7Z2VE36_XANCA</name>
<dbReference type="Proteomes" id="UP000503498">
    <property type="component" value="Chromosome"/>
</dbReference>
<organism evidence="1 2">
    <name type="scientific">Xanthomonas campestris pv. badrii</name>
    <dbReference type="NCBI Taxonomy" id="149696"/>
    <lineage>
        <taxon>Bacteria</taxon>
        <taxon>Pseudomonadati</taxon>
        <taxon>Pseudomonadota</taxon>
        <taxon>Gammaproteobacteria</taxon>
        <taxon>Lysobacterales</taxon>
        <taxon>Lysobacteraceae</taxon>
        <taxon>Xanthomonas</taxon>
    </lineage>
</organism>
<evidence type="ECO:0000313" key="2">
    <source>
        <dbReference type="Proteomes" id="UP000503498"/>
    </source>
</evidence>
<dbReference type="RefSeq" id="WP_169707907.1">
    <property type="nucleotide sequence ID" value="NZ_CP051651.1"/>
</dbReference>